<reference evidence="1 2" key="1">
    <citation type="journal article" date="2018" name="Sci. Rep.">
        <title>Genomic signatures of local adaptation to the degree of environmental predictability in rotifers.</title>
        <authorList>
            <person name="Franch-Gras L."/>
            <person name="Hahn C."/>
            <person name="Garcia-Roger E.M."/>
            <person name="Carmona M.J."/>
            <person name="Serra M."/>
            <person name="Gomez A."/>
        </authorList>
    </citation>
    <scope>NUCLEOTIDE SEQUENCE [LARGE SCALE GENOMIC DNA]</scope>
    <source>
        <strain evidence="1">HYR1</strain>
    </source>
</reference>
<keyword evidence="2" id="KW-1185">Reference proteome</keyword>
<proteinExistence type="predicted"/>
<evidence type="ECO:0000313" key="1">
    <source>
        <dbReference type="EMBL" id="RNA38904.1"/>
    </source>
</evidence>
<dbReference type="EMBL" id="REGN01000808">
    <property type="protein sequence ID" value="RNA38904.1"/>
    <property type="molecule type" value="Genomic_DNA"/>
</dbReference>
<dbReference type="AlphaFoldDB" id="A0A3M7SSV8"/>
<organism evidence="1 2">
    <name type="scientific">Brachionus plicatilis</name>
    <name type="common">Marine rotifer</name>
    <name type="synonym">Brachionus muelleri</name>
    <dbReference type="NCBI Taxonomy" id="10195"/>
    <lineage>
        <taxon>Eukaryota</taxon>
        <taxon>Metazoa</taxon>
        <taxon>Spiralia</taxon>
        <taxon>Gnathifera</taxon>
        <taxon>Rotifera</taxon>
        <taxon>Eurotatoria</taxon>
        <taxon>Monogononta</taxon>
        <taxon>Pseudotrocha</taxon>
        <taxon>Ploima</taxon>
        <taxon>Brachionidae</taxon>
        <taxon>Brachionus</taxon>
    </lineage>
</organism>
<evidence type="ECO:0000313" key="2">
    <source>
        <dbReference type="Proteomes" id="UP000276133"/>
    </source>
</evidence>
<dbReference type="Proteomes" id="UP000276133">
    <property type="component" value="Unassembled WGS sequence"/>
</dbReference>
<name>A0A3M7SSV8_BRAPC</name>
<gene>
    <name evidence="1" type="ORF">BpHYR1_018490</name>
</gene>
<accession>A0A3M7SSV8</accession>
<sequence length="85" mass="10018">MTEFLFNLCLKFTIPSQSKFNFVSPHNLDANLIIFIKNIHENSEIRRILVYFRTDSQKSFFANILLLKGPTKILTPAYLTNQKYF</sequence>
<comment type="caution">
    <text evidence="1">The sequence shown here is derived from an EMBL/GenBank/DDBJ whole genome shotgun (WGS) entry which is preliminary data.</text>
</comment>
<protein>
    <submittedName>
        <fullName evidence="1">Uncharacterized protein</fullName>
    </submittedName>
</protein>